<dbReference type="PANTHER" id="PTHR47738:SF1">
    <property type="entry name" value="NITROGEN REGULATORY PROTEIN"/>
    <property type="match status" value="1"/>
</dbReference>
<gene>
    <name evidence="3" type="primary">ptsN</name>
    <name evidence="3" type="ORF">DPV83_06255</name>
</gene>
<dbReference type="AlphaFoldDB" id="A0A8B2U7W1"/>
<comment type="caution">
    <text evidence="3">The sequence shown here is derived from an EMBL/GenBank/DDBJ whole genome shotgun (WGS) entry which is preliminary data.</text>
</comment>
<dbReference type="GO" id="GO:0009401">
    <property type="term" value="P:phosphoenolpyruvate-dependent sugar phosphotransferase system"/>
    <property type="evidence" value="ECO:0007669"/>
    <property type="project" value="InterPro"/>
</dbReference>
<dbReference type="SUPFAM" id="SSF55804">
    <property type="entry name" value="Phoshotransferase/anion transport protein"/>
    <property type="match status" value="1"/>
</dbReference>
<dbReference type="CDD" id="cd00211">
    <property type="entry name" value="PTS_IIA_fru"/>
    <property type="match status" value="1"/>
</dbReference>
<evidence type="ECO:0000256" key="1">
    <source>
        <dbReference type="SAM" id="MobiDB-lite"/>
    </source>
</evidence>
<name>A0A8B2U7W1_9PAST</name>
<evidence type="ECO:0000313" key="3">
    <source>
        <dbReference type="EMBL" id="RDE71292.1"/>
    </source>
</evidence>
<dbReference type="Proteomes" id="UP000253998">
    <property type="component" value="Unassembled WGS sequence"/>
</dbReference>
<dbReference type="PROSITE" id="PS51094">
    <property type="entry name" value="PTS_EIIA_TYPE_2"/>
    <property type="match status" value="1"/>
</dbReference>
<sequence length="176" mass="19577">MKFTELLTPETIRQGMISSSKKRVFESIARIVEEQFHMENGEQCCFDCLFTREKLGNSGLGGGVAMPKGRLPNNGKPIGVFIQLESPIDYEAADKREVDLIFAVLVPENMCGDYVQYLPTLAENLVDKSLCKQLRAAKSADEIWGVFSHYDQCESEEIEADEEDSASLAPESGSEE</sequence>
<feature type="compositionally biased region" description="Low complexity" evidence="1">
    <location>
        <begin position="166"/>
        <end position="176"/>
    </location>
</feature>
<dbReference type="GO" id="GO:0008982">
    <property type="term" value="F:protein-N(PI)-phosphohistidine-sugar phosphotransferase activity"/>
    <property type="evidence" value="ECO:0007669"/>
    <property type="project" value="InterPro"/>
</dbReference>
<dbReference type="InterPro" id="IPR002178">
    <property type="entry name" value="PTS_EIIA_type-2_dom"/>
</dbReference>
<feature type="region of interest" description="Disordered" evidence="1">
    <location>
        <begin position="155"/>
        <end position="176"/>
    </location>
</feature>
<dbReference type="EMBL" id="QEPM01000003">
    <property type="protein sequence ID" value="RDE71292.1"/>
    <property type="molecule type" value="Genomic_DNA"/>
</dbReference>
<dbReference type="NCBIfam" id="TIGR01419">
    <property type="entry name" value="nitro_reg_IIA"/>
    <property type="match status" value="1"/>
</dbReference>
<dbReference type="Gene3D" id="3.40.930.10">
    <property type="entry name" value="Mannitol-specific EII, Chain A"/>
    <property type="match status" value="1"/>
</dbReference>
<dbReference type="InterPro" id="IPR016152">
    <property type="entry name" value="PTrfase/Anion_transptr"/>
</dbReference>
<organism evidence="3 4">
    <name type="scientific">Aggregatibacter segnis</name>
    <dbReference type="NCBI Taxonomy" id="739"/>
    <lineage>
        <taxon>Bacteria</taxon>
        <taxon>Pseudomonadati</taxon>
        <taxon>Pseudomonadota</taxon>
        <taxon>Gammaproteobacteria</taxon>
        <taxon>Pasteurellales</taxon>
        <taxon>Pasteurellaceae</taxon>
        <taxon>Aggregatibacter</taxon>
    </lineage>
</organism>
<feature type="compositionally biased region" description="Acidic residues" evidence="1">
    <location>
        <begin position="155"/>
        <end position="165"/>
    </location>
</feature>
<dbReference type="GO" id="GO:0030295">
    <property type="term" value="F:protein kinase activator activity"/>
    <property type="evidence" value="ECO:0007669"/>
    <property type="project" value="TreeGrafter"/>
</dbReference>
<dbReference type="InterPro" id="IPR051541">
    <property type="entry name" value="PTS_SugarTrans_NitroReg"/>
</dbReference>
<dbReference type="PANTHER" id="PTHR47738">
    <property type="entry name" value="PTS SYSTEM FRUCTOSE-LIKE EIIA COMPONENT-RELATED"/>
    <property type="match status" value="1"/>
</dbReference>
<proteinExistence type="predicted"/>
<evidence type="ECO:0000259" key="2">
    <source>
        <dbReference type="PROSITE" id="PS51094"/>
    </source>
</evidence>
<reference evidence="3 4" key="1">
    <citation type="submission" date="2018-05" db="EMBL/GenBank/DDBJ databases">
        <title>Draft Genome Sequences for a Diverse set of 7 Haemophilus Species.</title>
        <authorList>
            <person name="Nichols M."/>
            <person name="Topaz N."/>
            <person name="Wang X."/>
            <person name="Wang X."/>
            <person name="Boxrud D."/>
        </authorList>
    </citation>
    <scope>NUCLEOTIDE SEQUENCE [LARGE SCALE GENOMIC DNA]</scope>
    <source>
        <strain evidence="3 4">C2001002503</strain>
    </source>
</reference>
<accession>A0A8B2U7W1</accession>
<dbReference type="RefSeq" id="WP_111295926.1">
    <property type="nucleotide sequence ID" value="NZ_QEPM01000003.1"/>
</dbReference>
<protein>
    <submittedName>
        <fullName evidence="3">PTS IIA-like nitrogen-regulatory protein PtsN</fullName>
    </submittedName>
</protein>
<dbReference type="Pfam" id="PF00359">
    <property type="entry name" value="PTS_EIIA_2"/>
    <property type="match status" value="1"/>
</dbReference>
<feature type="domain" description="PTS EIIA type-2" evidence="2">
    <location>
        <begin position="5"/>
        <end position="150"/>
    </location>
</feature>
<dbReference type="InterPro" id="IPR006320">
    <property type="entry name" value="PTS_Nitro_regul"/>
</dbReference>
<evidence type="ECO:0000313" key="4">
    <source>
        <dbReference type="Proteomes" id="UP000253998"/>
    </source>
</evidence>